<dbReference type="PANTHER" id="PTHR35145">
    <property type="entry name" value="CYTOPLASMIC PROTEIN-RELATED"/>
    <property type="match status" value="1"/>
</dbReference>
<comment type="caution">
    <text evidence="1">The sequence shown here is derived from an EMBL/GenBank/DDBJ whole genome shotgun (WGS) entry which is preliminary data.</text>
</comment>
<dbReference type="PANTHER" id="PTHR35145:SF1">
    <property type="entry name" value="CYTOPLASMIC PROTEIN"/>
    <property type="match status" value="1"/>
</dbReference>
<evidence type="ECO:0000313" key="1">
    <source>
        <dbReference type="EMBL" id="EHO17627.1"/>
    </source>
</evidence>
<dbReference type="Proteomes" id="UP000018466">
    <property type="component" value="Unassembled WGS sequence"/>
</dbReference>
<evidence type="ECO:0008006" key="3">
    <source>
        <dbReference type="Google" id="ProtNLM"/>
    </source>
</evidence>
<dbReference type="AlphaFoldDB" id="A0AA36Y645"/>
<accession>A0AA36Y645</accession>
<evidence type="ECO:0000313" key="2">
    <source>
        <dbReference type="Proteomes" id="UP000018466"/>
    </source>
</evidence>
<dbReference type="SUPFAM" id="SSF142906">
    <property type="entry name" value="YjbR-like"/>
    <property type="match status" value="1"/>
</dbReference>
<dbReference type="RefSeq" id="WP_009532314.1">
    <property type="nucleotide sequence ID" value="NZ_CAJPPX010000026.1"/>
</dbReference>
<name>A0AA36Y645_9FIRM</name>
<gene>
    <name evidence="1" type="ORF">HMPREF9623_00481</name>
</gene>
<sequence length="120" mass="13399">MTRQELFVLAQQKYGTAPEYPWQDDNAVLRRKDNEKWYAVVLKVAASKLGLTETGEIELLNVKCDPVLLASLRTQAGYFPAYHMNKEKWLSVCLGAPALDAAIADLLALSYELTGPKKRG</sequence>
<organism evidence="1 2">
    <name type="scientific">Stomatobaculum longum</name>
    <dbReference type="NCBI Taxonomy" id="796942"/>
    <lineage>
        <taxon>Bacteria</taxon>
        <taxon>Bacillati</taxon>
        <taxon>Bacillota</taxon>
        <taxon>Clostridia</taxon>
        <taxon>Lachnospirales</taxon>
        <taxon>Lachnospiraceae</taxon>
        <taxon>Stomatobaculum</taxon>
    </lineage>
</organism>
<dbReference type="GeneID" id="86940259"/>
<keyword evidence="2" id="KW-1185">Reference proteome</keyword>
<dbReference type="EMBL" id="AGEL01000004">
    <property type="protein sequence ID" value="EHO17627.1"/>
    <property type="molecule type" value="Genomic_DNA"/>
</dbReference>
<dbReference type="InterPro" id="IPR058532">
    <property type="entry name" value="YjbR/MT2646/Rv2570-like"/>
</dbReference>
<dbReference type="Pfam" id="PF04237">
    <property type="entry name" value="YjbR"/>
    <property type="match status" value="1"/>
</dbReference>
<reference evidence="1 2" key="1">
    <citation type="submission" date="2011-10" db="EMBL/GenBank/DDBJ databases">
        <title>The Genome Sequence of Lachnospiraceae bacterium ACC2.</title>
        <authorList>
            <consortium name="The Broad Institute Genome Sequencing Platform"/>
            <person name="Earl A."/>
            <person name="Ward D."/>
            <person name="Feldgarden M."/>
            <person name="Gevers D."/>
            <person name="Sizova M."/>
            <person name="Hazen A."/>
            <person name="Epstein S."/>
            <person name="Young S.K."/>
            <person name="Zeng Q."/>
            <person name="Gargeya S."/>
            <person name="Fitzgerald M."/>
            <person name="Haas B."/>
            <person name="Abouelleil A."/>
            <person name="Alvarado L."/>
            <person name="Arachchi H.M."/>
            <person name="Berlin A."/>
            <person name="Brown A."/>
            <person name="Chapman S.B."/>
            <person name="Chen Z."/>
            <person name="Dunbar C."/>
            <person name="Freedman E."/>
            <person name="Gearin G."/>
            <person name="Goldberg J."/>
            <person name="Griggs A."/>
            <person name="Gujja S."/>
            <person name="Heiman D."/>
            <person name="Howarth C."/>
            <person name="Larson L."/>
            <person name="Lui A."/>
            <person name="MacDonald P.J.P."/>
            <person name="Montmayeur A."/>
            <person name="Murphy C."/>
            <person name="Neiman D."/>
            <person name="Pearson M."/>
            <person name="Priest M."/>
            <person name="Roberts A."/>
            <person name="Saif S."/>
            <person name="Shea T."/>
            <person name="Shenoy N."/>
            <person name="Sisk P."/>
            <person name="Stolte C."/>
            <person name="Sykes S."/>
            <person name="Wortman J."/>
            <person name="Nusbaum C."/>
            <person name="Birren B."/>
        </authorList>
    </citation>
    <scope>NUCLEOTIDE SEQUENCE [LARGE SCALE GENOMIC DNA]</scope>
    <source>
        <strain evidence="1 2">ACC2</strain>
    </source>
</reference>
<protein>
    <recommendedName>
        <fullName evidence="3">MmcQ/YjbR family DNA-binding protein</fullName>
    </recommendedName>
</protein>
<proteinExistence type="predicted"/>
<dbReference type="Gene3D" id="3.90.1150.30">
    <property type="match status" value="1"/>
</dbReference>
<dbReference type="InterPro" id="IPR007351">
    <property type="entry name" value="YjbR"/>
</dbReference>
<dbReference type="InterPro" id="IPR038056">
    <property type="entry name" value="YjbR-like_sf"/>
</dbReference>